<evidence type="ECO:0000256" key="1">
    <source>
        <dbReference type="SAM" id="MobiDB-lite"/>
    </source>
</evidence>
<organism evidence="4 5">
    <name type="scientific">Lyophyllum shimeji</name>
    <name type="common">Hon-shimeji</name>
    <name type="synonym">Tricholoma shimeji</name>
    <dbReference type="NCBI Taxonomy" id="47721"/>
    <lineage>
        <taxon>Eukaryota</taxon>
        <taxon>Fungi</taxon>
        <taxon>Dikarya</taxon>
        <taxon>Basidiomycota</taxon>
        <taxon>Agaricomycotina</taxon>
        <taxon>Agaricomycetes</taxon>
        <taxon>Agaricomycetidae</taxon>
        <taxon>Agaricales</taxon>
        <taxon>Tricholomatineae</taxon>
        <taxon>Lyophyllaceae</taxon>
        <taxon>Lyophyllum</taxon>
    </lineage>
</organism>
<evidence type="ECO:0000313" key="5">
    <source>
        <dbReference type="Proteomes" id="UP001063166"/>
    </source>
</evidence>
<dbReference type="OrthoDB" id="3357408at2759"/>
<evidence type="ECO:0000256" key="3">
    <source>
        <dbReference type="SAM" id="SignalP"/>
    </source>
</evidence>
<keyword evidence="2" id="KW-1133">Transmembrane helix</keyword>
<feature type="signal peptide" evidence="3">
    <location>
        <begin position="1"/>
        <end position="23"/>
    </location>
</feature>
<protein>
    <submittedName>
        <fullName evidence="4">Uncharacterized protein</fullName>
    </submittedName>
</protein>
<dbReference type="AlphaFoldDB" id="A0A9P3UP55"/>
<gene>
    <name evidence="4" type="ORF">LshimejAT787_1103840</name>
</gene>
<feature type="region of interest" description="Disordered" evidence="1">
    <location>
        <begin position="265"/>
        <end position="294"/>
    </location>
</feature>
<feature type="transmembrane region" description="Helical" evidence="2">
    <location>
        <begin position="169"/>
        <end position="193"/>
    </location>
</feature>
<feature type="transmembrane region" description="Helical" evidence="2">
    <location>
        <begin position="81"/>
        <end position="100"/>
    </location>
</feature>
<accession>A0A9P3UP55</accession>
<name>A0A9P3UP55_LYOSH</name>
<feature type="transmembrane region" description="Helical" evidence="2">
    <location>
        <begin position="199"/>
        <end position="219"/>
    </location>
</feature>
<dbReference type="EMBL" id="BRPK01000011">
    <property type="protein sequence ID" value="GLB42369.1"/>
    <property type="molecule type" value="Genomic_DNA"/>
</dbReference>
<dbReference type="Proteomes" id="UP001063166">
    <property type="component" value="Unassembled WGS sequence"/>
</dbReference>
<keyword evidence="5" id="KW-1185">Reference proteome</keyword>
<feature type="chain" id="PRO_5040147769" evidence="3">
    <location>
        <begin position="24"/>
        <end position="294"/>
    </location>
</feature>
<reference evidence="4" key="1">
    <citation type="submission" date="2022-07" db="EMBL/GenBank/DDBJ databases">
        <title>The genome of Lyophyllum shimeji provides insight into the initial evolution of ectomycorrhizal fungal genome.</title>
        <authorList>
            <person name="Kobayashi Y."/>
            <person name="Shibata T."/>
            <person name="Hirakawa H."/>
            <person name="Shigenobu S."/>
            <person name="Nishiyama T."/>
            <person name="Yamada A."/>
            <person name="Hasebe M."/>
            <person name="Kawaguchi M."/>
        </authorList>
    </citation>
    <scope>NUCLEOTIDE SEQUENCE</scope>
    <source>
        <strain evidence="4">AT787</strain>
    </source>
</reference>
<proteinExistence type="predicted"/>
<feature type="transmembrane region" description="Helical" evidence="2">
    <location>
        <begin position="120"/>
        <end position="143"/>
    </location>
</feature>
<keyword evidence="2" id="KW-0472">Membrane</keyword>
<sequence length="294" mass="32539">MFTVVMLLFIFSTINLALGFVRALEGLVYHIPSGRGGAITEFGQDWVNILKPLTVHLETIVADMVLIYRCWIMCDKSYRSVIFPVFLWLGGVAVTAISMYRQAVLTSGSRVTGEAISHVYISFWAETIALNLYATTLIVLQIWRAVNQNVKAHRFTPFFSLQPQSRIQIVMRIVIESALIYTVMSVIVFFTQLSGNNSVYITTAAEIQLSGIAFNLMLIRAKHASDHATVAAGDCSEHISFECTAHESRKLEESRCDELGANADVASDHGSHVTGAAGFSENSKDFKSRHSSSF</sequence>
<evidence type="ECO:0000313" key="4">
    <source>
        <dbReference type="EMBL" id="GLB42369.1"/>
    </source>
</evidence>
<comment type="caution">
    <text evidence="4">The sequence shown here is derived from an EMBL/GenBank/DDBJ whole genome shotgun (WGS) entry which is preliminary data.</text>
</comment>
<evidence type="ECO:0000256" key="2">
    <source>
        <dbReference type="SAM" id="Phobius"/>
    </source>
</evidence>
<keyword evidence="2" id="KW-0812">Transmembrane</keyword>
<keyword evidence="3" id="KW-0732">Signal</keyword>